<evidence type="ECO:0000256" key="1">
    <source>
        <dbReference type="SAM" id="SignalP"/>
    </source>
</evidence>
<dbReference type="OrthoDB" id="8893178at2"/>
<keyword evidence="3" id="KW-1185">Reference proteome</keyword>
<feature type="signal peptide" evidence="1">
    <location>
        <begin position="1"/>
        <end position="19"/>
    </location>
</feature>
<protein>
    <submittedName>
        <fullName evidence="2">Uncharacterized protein</fullName>
    </submittedName>
</protein>
<organism evidence="2 3">
    <name type="scientific">Andreprevotia lacus DSM 23236</name>
    <dbReference type="NCBI Taxonomy" id="1121001"/>
    <lineage>
        <taxon>Bacteria</taxon>
        <taxon>Pseudomonadati</taxon>
        <taxon>Pseudomonadota</taxon>
        <taxon>Betaproteobacteria</taxon>
        <taxon>Neisseriales</taxon>
        <taxon>Chitinibacteraceae</taxon>
        <taxon>Andreprevotia</taxon>
    </lineage>
</organism>
<sequence length="253" mass="27721">MPTRALMLLSLLVAGTALADADITQLKIGDHVTGPVHAGRNLIPLPAGDWQVVAQSQDDITLSNNGSKRKTDEMRAVLLIKTDGKRLLATANLWGNLGQSSNEIKWSSTTCIKPDKPILYFENYGASGGSNFFHCAKLNHWTGFLKGDSAYYEQARKNIKALGLSLPTTTLNPSYEDFYRGGIVKAYYNINPEALGFAPDATAEWKDSSWHLDNLDAKHRALTDKLTNWTIQMSAAMLAARTEGTLQTVPDLP</sequence>
<feature type="chain" id="PRO_5013003729" evidence="1">
    <location>
        <begin position="20"/>
        <end position="253"/>
    </location>
</feature>
<gene>
    <name evidence="2" type="ORF">SAMN02745857_02961</name>
</gene>
<evidence type="ECO:0000313" key="3">
    <source>
        <dbReference type="Proteomes" id="UP000192761"/>
    </source>
</evidence>
<dbReference type="RefSeq" id="WP_139798872.1">
    <property type="nucleotide sequence ID" value="NZ_FWXD01000018.1"/>
</dbReference>
<dbReference type="Proteomes" id="UP000192761">
    <property type="component" value="Unassembled WGS sequence"/>
</dbReference>
<dbReference type="EMBL" id="FWXD01000018">
    <property type="protein sequence ID" value="SMC27733.1"/>
    <property type="molecule type" value="Genomic_DNA"/>
</dbReference>
<dbReference type="AlphaFoldDB" id="A0A1W1XUV4"/>
<dbReference type="STRING" id="1121001.SAMN02745857_02961"/>
<keyword evidence="1" id="KW-0732">Signal</keyword>
<accession>A0A1W1XUV4</accession>
<evidence type="ECO:0000313" key="2">
    <source>
        <dbReference type="EMBL" id="SMC27733.1"/>
    </source>
</evidence>
<name>A0A1W1XUV4_9NEIS</name>
<proteinExistence type="predicted"/>
<reference evidence="2 3" key="1">
    <citation type="submission" date="2017-04" db="EMBL/GenBank/DDBJ databases">
        <authorList>
            <person name="Afonso C.L."/>
            <person name="Miller P.J."/>
            <person name="Scott M.A."/>
            <person name="Spackman E."/>
            <person name="Goraichik I."/>
            <person name="Dimitrov K.M."/>
            <person name="Suarez D.L."/>
            <person name="Swayne D.E."/>
        </authorList>
    </citation>
    <scope>NUCLEOTIDE SEQUENCE [LARGE SCALE GENOMIC DNA]</scope>
    <source>
        <strain evidence="2 3">DSM 23236</strain>
    </source>
</reference>